<evidence type="ECO:0008006" key="4">
    <source>
        <dbReference type="Google" id="ProtNLM"/>
    </source>
</evidence>
<protein>
    <recommendedName>
        <fullName evidence="4">DDH domain-containing protein</fullName>
    </recommendedName>
</protein>
<dbReference type="Gene3D" id="3.90.1640.10">
    <property type="entry name" value="inorganic pyrophosphatase (n-terminal core)"/>
    <property type="match status" value="1"/>
</dbReference>
<comment type="caution">
    <text evidence="2">The sequence shown here is derived from an EMBL/GenBank/DDBJ whole genome shotgun (WGS) entry which is preliminary data.</text>
</comment>
<name>A0A1F5G182_9BACT</name>
<dbReference type="Proteomes" id="UP000176317">
    <property type="component" value="Unassembled WGS sequence"/>
</dbReference>
<feature type="compositionally biased region" description="Basic and acidic residues" evidence="1">
    <location>
        <begin position="312"/>
        <end position="334"/>
    </location>
</feature>
<accession>A0A1F5G182</accession>
<evidence type="ECO:0000256" key="1">
    <source>
        <dbReference type="SAM" id="MobiDB-lite"/>
    </source>
</evidence>
<dbReference type="InterPro" id="IPR038763">
    <property type="entry name" value="DHH_sf"/>
</dbReference>
<evidence type="ECO:0000313" key="3">
    <source>
        <dbReference type="Proteomes" id="UP000176317"/>
    </source>
</evidence>
<dbReference type="SUPFAM" id="SSF64182">
    <property type="entry name" value="DHH phosphoesterases"/>
    <property type="match status" value="1"/>
</dbReference>
<sequence length="351" mass="39155">MDDYLKKQTLDKLSKANNILISVSQSSGFDGLASGLAIYLSLKKIAKMVSIKATDPTVGDAQSLYAVDKIGKSSLQKDLVISINNAVENVDKVTYFLEGDQLKIVVHSFPDSNGVSSDDVVFDKTAAKADLIIALAYNSLNLLKQDITHEHNIDPNIWILSINIDSMSQKFAQVNIHEHNAICLSEVTTDLLKELALPINEDISFNLYSGIKYSTNMFSPNMTKPSTLEAAQYLLTFGAGKASLAASRQINPVNHKNDFNIQSIKSTQVNQSNHQYSVPKTKTSLYQINQRLINKAIEEKLTTGKNINNHPIYDERSETPIEEVERKEKSRESWLKPPKIYRGSKSFDRES</sequence>
<reference evidence="2 3" key="1">
    <citation type="journal article" date="2016" name="Nat. Commun.">
        <title>Thousands of microbial genomes shed light on interconnected biogeochemical processes in an aquifer system.</title>
        <authorList>
            <person name="Anantharaman K."/>
            <person name="Brown C.T."/>
            <person name="Hug L.A."/>
            <person name="Sharon I."/>
            <person name="Castelle C.J."/>
            <person name="Probst A.J."/>
            <person name="Thomas B.C."/>
            <person name="Singh A."/>
            <person name="Wilkins M.J."/>
            <person name="Karaoz U."/>
            <person name="Brodie E.L."/>
            <person name="Williams K.H."/>
            <person name="Hubbard S.S."/>
            <person name="Banfield J.F."/>
        </authorList>
    </citation>
    <scope>NUCLEOTIDE SEQUENCE [LARGE SCALE GENOMIC DNA]</scope>
</reference>
<dbReference type="AlphaFoldDB" id="A0A1F5G182"/>
<dbReference type="EMBL" id="MFAT01000063">
    <property type="protein sequence ID" value="OGD85597.1"/>
    <property type="molecule type" value="Genomic_DNA"/>
</dbReference>
<proteinExistence type="predicted"/>
<gene>
    <name evidence="2" type="ORF">A2164_02460</name>
</gene>
<evidence type="ECO:0000313" key="2">
    <source>
        <dbReference type="EMBL" id="OGD85597.1"/>
    </source>
</evidence>
<organism evidence="2 3">
    <name type="scientific">Candidatus Curtissbacteria bacterium RBG_13_35_7</name>
    <dbReference type="NCBI Taxonomy" id="1797705"/>
    <lineage>
        <taxon>Bacteria</taxon>
        <taxon>Candidatus Curtissiibacteriota</taxon>
    </lineage>
</organism>
<feature type="region of interest" description="Disordered" evidence="1">
    <location>
        <begin position="306"/>
        <end position="351"/>
    </location>
</feature>